<dbReference type="InterPro" id="IPR011989">
    <property type="entry name" value="ARM-like"/>
</dbReference>
<dbReference type="InterPro" id="IPR016024">
    <property type="entry name" value="ARM-type_fold"/>
</dbReference>
<sequence length="699" mass="73370">MSRLRPFVIEADRIFDGRTVHTGTHLRVDRGVVAAIGAAEVIRPGDEIVDGGGATVLPGLIDAHVHLAPECTVLAAQFGVTTLVDQFSKPDVIEAERAAGSGDGPVRAEFVTSSIGATAPGGHPTMAYSPFPYVTGPGEAAQFVAARVAEGATHLKVIYDDGSGSMLELPTLDEATIRALVLSAHDAGLPVVAHVATAAAAVVVARCGVDALAHVPFAPMSASQLDEVAASGLAVIATLSLADGFPAREGVLPLRENALLDARLTPAWRGVLDDQARGWRPPTGPDSEAAAANVFELARRGCEILTGTDTPNPGLIFGASVHRELEHLVAAGLEPVEALRAATSAPARLFGLRDRGFLDIGRRADLLLVDGNPLEVIADTARIRRTWVEGRAVDPTDYAGSDSEAATITWLAEIQAKIIAAVTEQWPEFAVLSDPVERLGDPHIDDALRGLTHLDRDVRQTAALALGTSADPRTAPALLTRLWSEPDFFVRETLTWAVIRVADAATPLVLAALERTGTRVRALHVLSKIADPATLDAIVPFAADRDPEVAAKARWALTRIGDRRAVPVLATRLGAGDDSSRNGLTRDLASFGAAAVPVLTQALSGAGSSARRHAAEILGFLGPDAEEAVEALVAALEDNDDEVRLSAAMALRELGTPAALAALARHTEARDPRLRAIANHARPETAPGARRAADRKDRQ</sequence>
<dbReference type="Proteomes" id="UP001519325">
    <property type="component" value="Unassembled WGS sequence"/>
</dbReference>
<dbReference type="RefSeq" id="WP_209894584.1">
    <property type="nucleotide sequence ID" value="NZ_JAGGMR010000001.1"/>
</dbReference>
<dbReference type="SUPFAM" id="SSF48371">
    <property type="entry name" value="ARM repeat"/>
    <property type="match status" value="1"/>
</dbReference>
<comment type="caution">
    <text evidence="3">The sequence shown here is derived from an EMBL/GenBank/DDBJ whole genome shotgun (WGS) entry which is preliminary data.</text>
</comment>
<dbReference type="Gene3D" id="2.30.40.10">
    <property type="entry name" value="Urease, subunit C, domain 1"/>
    <property type="match status" value="1"/>
</dbReference>
<dbReference type="Gene3D" id="3.40.50.10910">
    <property type="entry name" value="Amidohydrolase"/>
    <property type="match status" value="1"/>
</dbReference>
<dbReference type="EMBL" id="JAGGMR010000001">
    <property type="protein sequence ID" value="MBP2192044.1"/>
    <property type="molecule type" value="Genomic_DNA"/>
</dbReference>
<dbReference type="PANTHER" id="PTHR43135">
    <property type="entry name" value="ALPHA-D-RIBOSE 1-METHYLPHOSPHONATE 5-TRIPHOSPHATE DIPHOSPHATASE"/>
    <property type="match status" value="1"/>
</dbReference>
<dbReference type="InterPro" id="IPR004155">
    <property type="entry name" value="PBS_lyase_HEAT"/>
</dbReference>
<keyword evidence="4" id="KW-1185">Reference proteome</keyword>
<dbReference type="Gene3D" id="1.25.10.10">
    <property type="entry name" value="Leucine-rich Repeat Variant"/>
    <property type="match status" value="2"/>
</dbReference>
<dbReference type="InterPro" id="IPR006680">
    <property type="entry name" value="Amidohydro-rel"/>
</dbReference>
<dbReference type="SMART" id="SM00567">
    <property type="entry name" value="EZ_HEAT"/>
    <property type="match status" value="5"/>
</dbReference>
<dbReference type="SUPFAM" id="SSF51556">
    <property type="entry name" value="Metallo-dependent hydrolases"/>
    <property type="match status" value="1"/>
</dbReference>
<gene>
    <name evidence="3" type="ORF">BJ987_004945</name>
</gene>
<dbReference type="Pfam" id="PF13646">
    <property type="entry name" value="HEAT_2"/>
    <property type="match status" value="3"/>
</dbReference>
<evidence type="ECO:0000313" key="3">
    <source>
        <dbReference type="EMBL" id="MBP2192044.1"/>
    </source>
</evidence>
<feature type="domain" description="Amidohydrolase-related" evidence="2">
    <location>
        <begin position="55"/>
        <end position="393"/>
    </location>
</feature>
<feature type="region of interest" description="Disordered" evidence="1">
    <location>
        <begin position="675"/>
        <end position="699"/>
    </location>
</feature>
<protein>
    <submittedName>
        <fullName evidence="3">Imidazolonepropionase-like amidohydrolase/HEAT repeat protein</fullName>
    </submittedName>
</protein>
<dbReference type="InterPro" id="IPR011059">
    <property type="entry name" value="Metal-dep_hydrolase_composite"/>
</dbReference>
<evidence type="ECO:0000313" key="4">
    <source>
        <dbReference type="Proteomes" id="UP001519325"/>
    </source>
</evidence>
<evidence type="ECO:0000259" key="2">
    <source>
        <dbReference type="Pfam" id="PF01979"/>
    </source>
</evidence>
<name>A0ABS4QK06_9NOCA</name>
<dbReference type="InterPro" id="IPR051781">
    <property type="entry name" value="Metallo-dep_Hydrolase"/>
</dbReference>
<reference evidence="3 4" key="1">
    <citation type="submission" date="2021-03" db="EMBL/GenBank/DDBJ databases">
        <title>Sequencing the genomes of 1000 actinobacteria strains.</title>
        <authorList>
            <person name="Klenk H.-P."/>
        </authorList>
    </citation>
    <scope>NUCLEOTIDE SEQUENCE [LARGE SCALE GENOMIC DNA]</scope>
    <source>
        <strain evidence="3 4">DSM 45516</strain>
    </source>
</reference>
<accession>A0ABS4QK06</accession>
<dbReference type="PANTHER" id="PTHR43135:SF3">
    <property type="entry name" value="ALPHA-D-RIBOSE 1-METHYLPHOSPHONATE 5-TRIPHOSPHATE DIPHOSPHATASE"/>
    <property type="match status" value="1"/>
</dbReference>
<dbReference type="SUPFAM" id="SSF51338">
    <property type="entry name" value="Composite domain of metallo-dependent hydrolases"/>
    <property type="match status" value="1"/>
</dbReference>
<dbReference type="Pfam" id="PF01979">
    <property type="entry name" value="Amidohydro_1"/>
    <property type="match status" value="1"/>
</dbReference>
<proteinExistence type="predicted"/>
<dbReference type="Gene3D" id="3.30.110.90">
    <property type="entry name" value="Amidohydrolase"/>
    <property type="match status" value="1"/>
</dbReference>
<evidence type="ECO:0000256" key="1">
    <source>
        <dbReference type="SAM" id="MobiDB-lite"/>
    </source>
</evidence>
<organism evidence="3 4">
    <name type="scientific">Nocardia goodfellowii</name>
    <dbReference type="NCBI Taxonomy" id="882446"/>
    <lineage>
        <taxon>Bacteria</taxon>
        <taxon>Bacillati</taxon>
        <taxon>Actinomycetota</taxon>
        <taxon>Actinomycetes</taxon>
        <taxon>Mycobacteriales</taxon>
        <taxon>Nocardiaceae</taxon>
        <taxon>Nocardia</taxon>
    </lineage>
</organism>
<dbReference type="InterPro" id="IPR032466">
    <property type="entry name" value="Metal_Hydrolase"/>
</dbReference>
<dbReference type="Gene3D" id="1.20.58.520">
    <property type="entry name" value="Amidohydrolase"/>
    <property type="match status" value="1"/>
</dbReference>